<dbReference type="OrthoDB" id="225437at2"/>
<evidence type="ECO:0000313" key="4">
    <source>
        <dbReference type="EMBL" id="KIZ40461.1"/>
    </source>
</evidence>
<evidence type="ECO:0000313" key="5">
    <source>
        <dbReference type="Proteomes" id="UP000032515"/>
    </source>
</evidence>
<evidence type="ECO:0000256" key="1">
    <source>
        <dbReference type="SAM" id="MobiDB-lite"/>
    </source>
</evidence>
<reference evidence="4 5" key="1">
    <citation type="submission" date="2014-11" db="EMBL/GenBank/DDBJ databases">
        <title>Genomics and ecophysiology of heterotrophic nitrogen fixing bacteria isolated from estuarine surface water.</title>
        <authorList>
            <person name="Bentzon-Tilia M."/>
            <person name="Severin I."/>
            <person name="Hansen L.H."/>
            <person name="Riemann L."/>
        </authorList>
    </citation>
    <scope>NUCLEOTIDE SEQUENCE [LARGE SCALE GENOMIC DNA]</scope>
    <source>
        <strain evidence="4 5">BAL398</strain>
    </source>
</reference>
<sequence>MKVVKIGLVGIAIAVAAIMLLLAIGIPSGWVNSLIQNRVARDIGYRITVDGPTKISLFPGLGVTLHDVSLQRPQQDDQDSRITIASLRAALPLRSVIAGHAQVTDLTLTRPVIHVPLLRDRGAPAAPDKNSAAEPQPRTISVDHVSIVDGAVVFANARDGVAQRIDGIDSEIRSAPEQRISATGKARFGDHSLGFAIKAATQGPARQPVPVELTLDAPDLLKSQLTAKAEIRLNDAMLQINGLSGMLGDEQFNGWASADLAGKPLLKLDVDFQQLDVAMTPAPPQPGEPWSDAPIDLSGLNYLDAQIRLSAADLKIGEARFAPALIDAKLTNGAMTAQFTDLGVYGGKADGALGIDVSTPTPSYTLRGDLKDVRALPLLSGLAEFDRLDGKMQAKIAVTASGGSQRAIMSALNGTAFVNFSDGEIRGLNVAKMIRTLTSSTLTGWQESSTEATDLSQLSASFQIDQGKATSSDLLLIGPLVRMTGAGTIDLTAKSLAFRVEPKLVMTTQGQGRSGDPVGFGIPVVVDGPWNAPRIFPDAAGILDNPDAAYARLRQLGQGLFGALGGQDASGSGALSGELGKTLGKLIQQGLDGQQPGGQTPDGREPRGIAPQNPAPQSETGPGAPTNPDDDAAMNAIMKRLFNR</sequence>
<keyword evidence="2" id="KW-0812">Transmembrane</keyword>
<comment type="caution">
    <text evidence="4">The sequence shown here is derived from an EMBL/GenBank/DDBJ whole genome shotgun (WGS) entry which is preliminary data.</text>
</comment>
<dbReference type="InterPro" id="IPR007844">
    <property type="entry name" value="AsmA"/>
</dbReference>
<dbReference type="GO" id="GO:0090313">
    <property type="term" value="P:regulation of protein targeting to membrane"/>
    <property type="evidence" value="ECO:0007669"/>
    <property type="project" value="TreeGrafter"/>
</dbReference>
<dbReference type="AlphaFoldDB" id="A0A0D7EII1"/>
<keyword evidence="2" id="KW-0472">Membrane</keyword>
<dbReference type="GO" id="GO:0005886">
    <property type="term" value="C:plasma membrane"/>
    <property type="evidence" value="ECO:0007669"/>
    <property type="project" value="TreeGrafter"/>
</dbReference>
<evidence type="ECO:0000259" key="3">
    <source>
        <dbReference type="Pfam" id="PF05170"/>
    </source>
</evidence>
<evidence type="ECO:0000256" key="2">
    <source>
        <dbReference type="SAM" id="Phobius"/>
    </source>
</evidence>
<name>A0A0D7EII1_RHOPL</name>
<dbReference type="PANTHER" id="PTHR30441">
    <property type="entry name" value="DUF748 DOMAIN-CONTAINING PROTEIN"/>
    <property type="match status" value="1"/>
</dbReference>
<dbReference type="Pfam" id="PF05170">
    <property type="entry name" value="AsmA"/>
    <property type="match status" value="1"/>
</dbReference>
<dbReference type="InterPro" id="IPR052894">
    <property type="entry name" value="AsmA-related"/>
</dbReference>
<accession>A0A0D7EII1</accession>
<dbReference type="EMBL" id="JXXE01000355">
    <property type="protein sequence ID" value="KIZ40461.1"/>
    <property type="molecule type" value="Genomic_DNA"/>
</dbReference>
<dbReference type="PATRIC" id="fig|1076.23.peg.3814"/>
<dbReference type="RefSeq" id="WP_044413896.1">
    <property type="nucleotide sequence ID" value="NZ_JXXE01000355.1"/>
</dbReference>
<dbReference type="PANTHER" id="PTHR30441:SF4">
    <property type="entry name" value="PROTEIN ASMA"/>
    <property type="match status" value="1"/>
</dbReference>
<dbReference type="Proteomes" id="UP000032515">
    <property type="component" value="Unassembled WGS sequence"/>
</dbReference>
<feature type="region of interest" description="Disordered" evidence="1">
    <location>
        <begin position="589"/>
        <end position="634"/>
    </location>
</feature>
<feature type="transmembrane region" description="Helical" evidence="2">
    <location>
        <begin position="7"/>
        <end position="30"/>
    </location>
</feature>
<protein>
    <submittedName>
        <fullName evidence="4">Cell envelope biogenesis protein AsmA</fullName>
    </submittedName>
</protein>
<keyword evidence="2" id="KW-1133">Transmembrane helix</keyword>
<feature type="domain" description="AsmA" evidence="3">
    <location>
        <begin position="287"/>
        <end position="473"/>
    </location>
</feature>
<gene>
    <name evidence="4" type="ORF">OO17_17660</name>
</gene>
<feature type="compositionally biased region" description="Low complexity" evidence="1">
    <location>
        <begin position="589"/>
        <end position="601"/>
    </location>
</feature>
<organism evidence="4 5">
    <name type="scientific">Rhodopseudomonas palustris</name>
    <dbReference type="NCBI Taxonomy" id="1076"/>
    <lineage>
        <taxon>Bacteria</taxon>
        <taxon>Pseudomonadati</taxon>
        <taxon>Pseudomonadota</taxon>
        <taxon>Alphaproteobacteria</taxon>
        <taxon>Hyphomicrobiales</taxon>
        <taxon>Nitrobacteraceae</taxon>
        <taxon>Rhodopseudomonas</taxon>
    </lineage>
</organism>
<proteinExistence type="predicted"/>